<reference evidence="8" key="1">
    <citation type="submission" date="2016-02" db="EMBL/GenBank/DDBJ databases">
        <title>Draft genome sequence of Microdochium bolleyi, a fungal endophyte of beachgrass.</title>
        <authorList>
            <consortium name="DOE Joint Genome Institute"/>
            <person name="David A.S."/>
            <person name="May G."/>
            <person name="Haridas S."/>
            <person name="Lim J."/>
            <person name="Wang M."/>
            <person name="Labutti K."/>
            <person name="Lipzen A."/>
            <person name="Barry K."/>
            <person name="Grigoriev I.V."/>
        </authorList>
    </citation>
    <scope>NUCLEOTIDE SEQUENCE [LARGE SCALE GENOMIC DNA]</scope>
    <source>
        <strain evidence="8">J235TASD1</strain>
    </source>
</reference>
<gene>
    <name evidence="7" type="ORF">Micbo1qcDRAFT_154961</name>
</gene>
<dbReference type="GO" id="GO:0006260">
    <property type="term" value="P:DNA replication"/>
    <property type="evidence" value="ECO:0007669"/>
    <property type="project" value="UniProtKB-KW"/>
</dbReference>
<keyword evidence="8" id="KW-1185">Reference proteome</keyword>
<evidence type="ECO:0000259" key="6">
    <source>
        <dbReference type="Pfam" id="PF05460"/>
    </source>
</evidence>
<accession>A0A136JGW3</accession>
<evidence type="ECO:0000256" key="5">
    <source>
        <dbReference type="ARBA" id="ARBA00023242"/>
    </source>
</evidence>
<organism evidence="7 8">
    <name type="scientific">Microdochium bolleyi</name>
    <dbReference type="NCBI Taxonomy" id="196109"/>
    <lineage>
        <taxon>Eukaryota</taxon>
        <taxon>Fungi</taxon>
        <taxon>Dikarya</taxon>
        <taxon>Ascomycota</taxon>
        <taxon>Pezizomycotina</taxon>
        <taxon>Sordariomycetes</taxon>
        <taxon>Xylariomycetidae</taxon>
        <taxon>Xylariales</taxon>
        <taxon>Microdochiaceae</taxon>
        <taxon>Microdochium</taxon>
    </lineage>
</organism>
<keyword evidence="3" id="KW-0235">DNA replication</keyword>
<evidence type="ECO:0000313" key="8">
    <source>
        <dbReference type="Proteomes" id="UP000070501"/>
    </source>
</evidence>
<evidence type="ECO:0000256" key="3">
    <source>
        <dbReference type="ARBA" id="ARBA00022705"/>
    </source>
</evidence>
<evidence type="ECO:0000256" key="2">
    <source>
        <dbReference type="ARBA" id="ARBA00010840"/>
    </source>
</evidence>
<dbReference type="EMBL" id="KQ964245">
    <property type="protein sequence ID" value="KXJ96399.1"/>
    <property type="molecule type" value="Genomic_DNA"/>
</dbReference>
<evidence type="ECO:0000313" key="7">
    <source>
        <dbReference type="EMBL" id="KXJ96399.1"/>
    </source>
</evidence>
<protein>
    <submittedName>
        <fullName evidence="7">Origin recognition complex, subunit 6</fullName>
    </submittedName>
</protein>
<dbReference type="InterPro" id="IPR008721">
    <property type="entry name" value="ORC6_cyclin_first"/>
</dbReference>
<dbReference type="AlphaFoldDB" id="A0A136JGW3"/>
<dbReference type="InParanoid" id="A0A136JGW3"/>
<evidence type="ECO:0000256" key="4">
    <source>
        <dbReference type="ARBA" id="ARBA00023125"/>
    </source>
</evidence>
<keyword evidence="4" id="KW-0238">DNA-binding</keyword>
<feature type="domain" description="ORC6 first cyclin-like" evidence="6">
    <location>
        <begin position="10"/>
        <end position="75"/>
    </location>
</feature>
<dbReference type="Pfam" id="PF05460">
    <property type="entry name" value="ORC6"/>
    <property type="match status" value="1"/>
</dbReference>
<feature type="non-terminal residue" evidence="7">
    <location>
        <position position="77"/>
    </location>
</feature>
<dbReference type="GO" id="GO:0003677">
    <property type="term" value="F:DNA binding"/>
    <property type="evidence" value="ECO:0007669"/>
    <property type="project" value="UniProtKB-KW"/>
</dbReference>
<comment type="similarity">
    <text evidence="2">Belongs to the ORC6 family.</text>
</comment>
<sequence>MSRAIEANLLSLLPTQSADLPPPLVNLASSLLAQSRHNSTLKQDEEIARSYACCHIACERLKISLNLPDIQPRPPIA</sequence>
<comment type="subcellular location">
    <subcellularLocation>
        <location evidence="1">Nucleus</location>
    </subcellularLocation>
</comment>
<dbReference type="STRING" id="196109.A0A136JGW3"/>
<dbReference type="Proteomes" id="UP000070501">
    <property type="component" value="Unassembled WGS sequence"/>
</dbReference>
<name>A0A136JGW3_9PEZI</name>
<dbReference type="OrthoDB" id="5367324at2759"/>
<dbReference type="GO" id="GO:0005664">
    <property type="term" value="C:nuclear origin of replication recognition complex"/>
    <property type="evidence" value="ECO:0007669"/>
    <property type="project" value="InterPro"/>
</dbReference>
<keyword evidence="5" id="KW-0539">Nucleus</keyword>
<proteinExistence type="inferred from homology"/>
<evidence type="ECO:0000256" key="1">
    <source>
        <dbReference type="ARBA" id="ARBA00004123"/>
    </source>
</evidence>